<reference evidence="1" key="1">
    <citation type="submission" date="2022-10" db="EMBL/GenBank/DDBJ databases">
        <title>Culturing micro-colonial fungi from biological soil crusts in the Mojave desert and describing Neophaeococcomyces mojavensis, and introducing the new genera and species Taxawa tesnikishii.</title>
        <authorList>
            <person name="Kurbessoian T."/>
            <person name="Stajich J.E."/>
        </authorList>
    </citation>
    <scope>NUCLEOTIDE SEQUENCE</scope>
    <source>
        <strain evidence="1">JES_112</strain>
    </source>
</reference>
<gene>
    <name evidence="1" type="ORF">H2198_000241</name>
</gene>
<dbReference type="EMBL" id="JAPDRQ010000003">
    <property type="protein sequence ID" value="KAJ9664312.1"/>
    <property type="molecule type" value="Genomic_DNA"/>
</dbReference>
<name>A0ACC3AK30_9EURO</name>
<accession>A0ACC3AK30</accession>
<evidence type="ECO:0000313" key="2">
    <source>
        <dbReference type="Proteomes" id="UP001172386"/>
    </source>
</evidence>
<protein>
    <submittedName>
        <fullName evidence="1">Uncharacterized protein</fullName>
    </submittedName>
</protein>
<dbReference type="Proteomes" id="UP001172386">
    <property type="component" value="Unassembled WGS sequence"/>
</dbReference>
<organism evidence="1 2">
    <name type="scientific">Neophaeococcomyces mojaviensis</name>
    <dbReference type="NCBI Taxonomy" id="3383035"/>
    <lineage>
        <taxon>Eukaryota</taxon>
        <taxon>Fungi</taxon>
        <taxon>Dikarya</taxon>
        <taxon>Ascomycota</taxon>
        <taxon>Pezizomycotina</taxon>
        <taxon>Eurotiomycetes</taxon>
        <taxon>Chaetothyriomycetidae</taxon>
        <taxon>Chaetothyriales</taxon>
        <taxon>Chaetothyriales incertae sedis</taxon>
        <taxon>Neophaeococcomyces</taxon>
    </lineage>
</organism>
<sequence length="613" mass="73692">MSRRYERSEIDIDRYESDRRSSYTPSRARYAEPDIDFRRGSGPVPTRERDRETVIFKERDDYDRTPAFLKDDYGKTSAGAMVLRARDREEVTYAPRRRRSPSPEKTEREEIIIRRDERSESRPAPPRVRERSREREEIIIRRDEREQSRPPPPRPRERSREREEIIIRRDERSDSRPAAPRYRERERSREREEIIIKRREDDDRYHAAPRRARTEDFEREEIIIRREERDRDEDVVSRRSYRPPPPPPPPAREVDRQEIIIRRERDVAEEERVSRPISHERARSRVRSRSSDSEEEIIFRRDEREGRRGEETRQEIIIRRSSHSRSPSPVESVRTAPPPAPAPAPAPPPPEPQVIYAPQIHQEVITHHRHIDHGYEIQLPPRREPVYSRPPSLPSPPPPPPPEPVRERSEERIEIRRTDTRNGRRTEEDIIIDRTERERSEPPPPARTRERSVDIREEIDYRKDWAVRPYREPEPEPPTIGPRYGRPRDPRDGLWTEVTKDLVVREAIEEMGYEYEETDDFYYIFKYMAYGDVARLVGLSEDIRKQRHRRINEIRWENSVSPRSPVAPTPPRRFIEGPPPREDRSWEREDERYIEREVVYRGGRPPPPVGWKR</sequence>
<comment type="caution">
    <text evidence="1">The sequence shown here is derived from an EMBL/GenBank/DDBJ whole genome shotgun (WGS) entry which is preliminary data.</text>
</comment>
<proteinExistence type="predicted"/>
<keyword evidence="2" id="KW-1185">Reference proteome</keyword>
<evidence type="ECO:0000313" key="1">
    <source>
        <dbReference type="EMBL" id="KAJ9664312.1"/>
    </source>
</evidence>